<feature type="compositionally biased region" description="Low complexity" evidence="1">
    <location>
        <begin position="1204"/>
        <end position="1215"/>
    </location>
</feature>
<evidence type="ECO:0000313" key="3">
    <source>
        <dbReference type="Proteomes" id="UP000008068"/>
    </source>
</evidence>
<feature type="compositionally biased region" description="Low complexity" evidence="1">
    <location>
        <begin position="725"/>
        <end position="740"/>
    </location>
</feature>
<feature type="region of interest" description="Disordered" evidence="1">
    <location>
        <begin position="1137"/>
        <end position="1169"/>
    </location>
</feature>
<feature type="compositionally biased region" description="Low complexity" evidence="1">
    <location>
        <begin position="450"/>
        <end position="474"/>
    </location>
</feature>
<organism evidence="3">
    <name type="scientific">Caenorhabditis brenneri</name>
    <name type="common">Nematode worm</name>
    <dbReference type="NCBI Taxonomy" id="135651"/>
    <lineage>
        <taxon>Eukaryota</taxon>
        <taxon>Metazoa</taxon>
        <taxon>Ecdysozoa</taxon>
        <taxon>Nematoda</taxon>
        <taxon>Chromadorea</taxon>
        <taxon>Rhabditida</taxon>
        <taxon>Rhabditina</taxon>
        <taxon>Rhabditomorpha</taxon>
        <taxon>Rhabditoidea</taxon>
        <taxon>Rhabditidae</taxon>
        <taxon>Peloderinae</taxon>
        <taxon>Caenorhabditis</taxon>
    </lineage>
</organism>
<feature type="compositionally biased region" description="Polar residues" evidence="1">
    <location>
        <begin position="481"/>
        <end position="497"/>
    </location>
</feature>
<feature type="region of interest" description="Disordered" evidence="1">
    <location>
        <begin position="1086"/>
        <end position="1105"/>
    </location>
</feature>
<feature type="compositionally biased region" description="Low complexity" evidence="1">
    <location>
        <begin position="520"/>
        <end position="530"/>
    </location>
</feature>
<feature type="compositionally biased region" description="Polar residues" evidence="1">
    <location>
        <begin position="937"/>
        <end position="963"/>
    </location>
</feature>
<evidence type="ECO:0000256" key="1">
    <source>
        <dbReference type="SAM" id="MobiDB-lite"/>
    </source>
</evidence>
<accession>G0NDI4</accession>
<feature type="region of interest" description="Disordered" evidence="1">
    <location>
        <begin position="903"/>
        <end position="963"/>
    </location>
</feature>
<feature type="compositionally biased region" description="Low complexity" evidence="1">
    <location>
        <begin position="667"/>
        <end position="680"/>
    </location>
</feature>
<feature type="region of interest" description="Disordered" evidence="1">
    <location>
        <begin position="1010"/>
        <end position="1044"/>
    </location>
</feature>
<dbReference type="OMA" id="TPVQTTF"/>
<feature type="region of interest" description="Disordered" evidence="1">
    <location>
        <begin position="1532"/>
        <end position="1569"/>
    </location>
</feature>
<protein>
    <submittedName>
        <fullName evidence="2">Uncharacterized protein</fullName>
    </submittedName>
</protein>
<feature type="compositionally biased region" description="Low complexity" evidence="1">
    <location>
        <begin position="498"/>
        <end position="511"/>
    </location>
</feature>
<feature type="compositionally biased region" description="Polar residues" evidence="1">
    <location>
        <begin position="799"/>
        <end position="862"/>
    </location>
</feature>
<gene>
    <name evidence="2" type="ORF">CAEBREN_25106</name>
</gene>
<feature type="region of interest" description="Disordered" evidence="1">
    <location>
        <begin position="562"/>
        <end position="595"/>
    </location>
</feature>
<dbReference type="EMBL" id="GL379868">
    <property type="protein sequence ID" value="EGT58377.1"/>
    <property type="molecule type" value="Genomic_DNA"/>
</dbReference>
<feature type="compositionally biased region" description="Polar residues" evidence="1">
    <location>
        <begin position="1698"/>
        <end position="1710"/>
    </location>
</feature>
<feature type="compositionally biased region" description="Polar residues" evidence="1">
    <location>
        <begin position="1649"/>
        <end position="1672"/>
    </location>
</feature>
<feature type="compositionally biased region" description="Polar residues" evidence="1">
    <location>
        <begin position="1452"/>
        <end position="1470"/>
    </location>
</feature>
<feature type="region of interest" description="Disordered" evidence="1">
    <location>
        <begin position="667"/>
        <end position="740"/>
    </location>
</feature>
<feature type="compositionally biased region" description="Polar residues" evidence="1">
    <location>
        <begin position="1617"/>
        <end position="1640"/>
    </location>
</feature>
<feature type="region of interest" description="Disordered" evidence="1">
    <location>
        <begin position="794"/>
        <end position="886"/>
    </location>
</feature>
<feature type="compositionally biased region" description="Polar residues" evidence="1">
    <location>
        <begin position="1478"/>
        <end position="1492"/>
    </location>
</feature>
<evidence type="ECO:0000313" key="2">
    <source>
        <dbReference type="EMBL" id="EGT58377.1"/>
    </source>
</evidence>
<feature type="region of interest" description="Disordered" evidence="1">
    <location>
        <begin position="1189"/>
        <end position="1321"/>
    </location>
</feature>
<dbReference type="PANTHER" id="PTHR21504">
    <property type="entry name" value="IG-LIKE DOMAIN-CONTAINING PROTEIN-RELATED-RELATED"/>
    <property type="match status" value="1"/>
</dbReference>
<keyword evidence="3" id="KW-1185">Reference proteome</keyword>
<feature type="compositionally biased region" description="Low complexity" evidence="1">
    <location>
        <begin position="1243"/>
        <end position="1260"/>
    </location>
</feature>
<reference evidence="3" key="1">
    <citation type="submission" date="2011-07" db="EMBL/GenBank/DDBJ databases">
        <authorList>
            <consortium name="Caenorhabditis brenneri Sequencing and Analysis Consortium"/>
            <person name="Wilson R.K."/>
        </authorList>
    </citation>
    <scope>NUCLEOTIDE SEQUENCE [LARGE SCALE GENOMIC DNA]</scope>
    <source>
        <strain evidence="3">PB2801</strain>
    </source>
</reference>
<feature type="compositionally biased region" description="Low complexity" evidence="1">
    <location>
        <begin position="1156"/>
        <end position="1168"/>
    </location>
</feature>
<feature type="compositionally biased region" description="Polar residues" evidence="1">
    <location>
        <begin position="1189"/>
        <end position="1203"/>
    </location>
</feature>
<feature type="compositionally biased region" description="Low complexity" evidence="1">
    <location>
        <begin position="1086"/>
        <end position="1100"/>
    </location>
</feature>
<dbReference type="GO" id="GO:0006914">
    <property type="term" value="P:autophagy"/>
    <property type="evidence" value="ECO:0007669"/>
    <property type="project" value="InterPro"/>
</dbReference>
<feature type="compositionally biased region" description="Polar residues" evidence="1">
    <location>
        <begin position="1275"/>
        <end position="1318"/>
    </location>
</feature>
<feature type="region of interest" description="Disordered" evidence="1">
    <location>
        <begin position="1452"/>
        <end position="1494"/>
    </location>
</feature>
<dbReference type="PANTHER" id="PTHR21504:SF1">
    <property type="entry name" value="IG-LIKE DOMAIN-CONTAINING PROTEIN-RELATED"/>
    <property type="match status" value="1"/>
</dbReference>
<dbReference type="Proteomes" id="UP000008068">
    <property type="component" value="Unassembled WGS sequence"/>
</dbReference>
<feature type="region of interest" description="Disordered" evidence="1">
    <location>
        <begin position="441"/>
        <end position="530"/>
    </location>
</feature>
<feature type="region of interest" description="Disordered" evidence="1">
    <location>
        <begin position="1337"/>
        <end position="1367"/>
    </location>
</feature>
<sequence length="1778" mass="190157">MADMNPPPPPPPIHDHHPPPPIPFPRINSCTLTGIPIITNFEKYQVHYEFDPKLKKMALHKCRCQYVPTELDLSILTSWWSQEHKTPIFLCYNNFSNLQEFYIFDKRTGGFEQVAEPRRCYPTRIGGNKVAATIYTDDENPEEHVVIEAGHGEPPKKLLWNNGQYLKLEFMTLNTFLMREIQELENVESDEDDAEVGDEEDQKFKAYFDVMQPYIFTTWCENNYLNALDRQVGVCKITGLYTSFSYHNKQFTRNRGSNFNSVFENYLQPYYMEKYHEKCVFHCQNLHFKRLEQYIFDCTAKQFVQVSYEDLLFNPSKAQHFQHVLVSDGDAKFLISNLNGSFMIAEFSEVDSCFSHRPPREVKTFAVQKAEKEKRKKAKRHDDSDGRVVVPEKRRNEQGAQNSGASTSSLQNPLQMQPSSSGVQNFNISTAKIIIRHNPADQQPSQLSFSCQCSQPANSQPQPQATVRPTQPTVQNPPQPANHNSNPMTVNQPASAPNSGGNVTTGNSSSVQAAVPQKHAANNAQTQQPVQAQVANTAGNGNSSSNQCASSSVSIIKTATAPFSNSRSQPQQAVQNPPQPVNNNSGPVIVSQPANSSVVQRTGQQPEKTVAHKQACGVQQVQNGPQQPVQQKNLSTSATSINAHVVPTNNTQPEQPAGAQVGRTAVTTNNNSNQNVNSSVPTAKPTTAPSNNSQPQKTARASQQTVQKQSQPVNNSNPITVSHPASAPNSGGNVANGNSSNIQAAVPQKQAANMAQTQQPDQAQILASSAVTSNSSNQSVSSVIKVSVSTISSATAPSQNLRSQPQQTVSGSQPTVQKPQQQLNNSKPAVVSQPASAPISTPNVTIGNSSVVQQIGTQSEKTAGQKRDIHRVQSGPPQPVQQKNLSTSATTISANVVTLNNAKPEQPAGASSAINTDRNSNQSVNSLVPTAEPAIAPSNNSNSQPQKTVNATQQTRQNQPKQPATNLMVVQQSSASQVSTSAVHAAQQLVNNSKTATVSQSATAPISEATTIAQPEQRTGAQAATSSAVASNNSNPKTLSQPAIAPNAPVTAANVATGSSSAKQQTGLQAEKTMALKPGYEVQKVQNGPQQPVQQQMQPQTVTSTLSTNAVTSTTNNKSTFVSQPASAPITAANLANGSSSVVQPAVPQKQARNGPQGPSQQQMQPQPVTNTLSKNAATSVTAVNAHAVSTNSAQTQQPASAPSSGTNLTTSSSSVVQSAIPQTERAVGQKRGFEVQKVQNGPSKPSQQQIQQQPVPSTQTKSTSNTAGRAVEVSSKTAPNVHRVSTNSAQTQQTGEPQTSTSAKLQHASSSAEQQLAPQPVKTVVQKQGCEVQQVQNAPENPSQQQMQSKPVISKQAENGSSSVKAVKLQQTAQAQIATTTVNTNNNSSQSVNTSVSTAKPATATSSNSNSQPQQTNQPKLLANNPTVAQRPAESQVLGFTANNRANVTNGSSSVVQQLAPQPENTEAQKQGCEVQKVQNGPKQPVQQQHPPTYVTAASAHDAASLNSNAKPQQTQVSNYFGTSANQAVKSAATSSDSSQPQKTVSTSQPAVQGPTSQPVSNPNSRTNVTVQWYNNNMFWLGSNNLVAQKQNGPISDSDLASILSQQQQSVNNNNPAIVSQPANAPSSGANVSTDNSSEAEAAEKSQNRPQKASRKQMQPQPVRSTQSTSAPIDAQAQQPAQAKVLAFSGVASINSNRSDNSPFANLTRGQEEADQNPRAPRLDAYGPNGDSSVAQRTRSKQSKISLAFIRRRIIGSVHFQDMGLFLFSAPPFNLFL</sequence>
<feature type="region of interest" description="Disordered" evidence="1">
    <location>
        <begin position="371"/>
        <end position="423"/>
    </location>
</feature>
<feature type="compositionally biased region" description="Polar residues" evidence="1">
    <location>
        <begin position="1010"/>
        <end position="1022"/>
    </location>
</feature>
<feature type="compositionally biased region" description="Basic and acidic residues" evidence="1">
    <location>
        <begin position="380"/>
        <end position="397"/>
    </location>
</feature>
<feature type="compositionally biased region" description="Polar residues" evidence="1">
    <location>
        <begin position="912"/>
        <end position="928"/>
    </location>
</feature>
<feature type="region of interest" description="Disordered" evidence="1">
    <location>
        <begin position="1698"/>
        <end position="1740"/>
    </location>
</feature>
<feature type="compositionally biased region" description="Polar residues" evidence="1">
    <location>
        <begin position="398"/>
        <end position="423"/>
    </location>
</feature>
<dbReference type="InterPro" id="IPR039908">
    <property type="entry name" value="Sepa-1"/>
</dbReference>
<name>G0NDI4_CAEBE</name>
<dbReference type="STRING" id="135651.G0NDI4"/>
<dbReference type="InParanoid" id="G0NDI4"/>
<feature type="compositionally biased region" description="Polar residues" evidence="1">
    <location>
        <begin position="684"/>
        <end position="720"/>
    </location>
</feature>
<feature type="compositionally biased region" description="Low complexity" evidence="1">
    <location>
        <begin position="569"/>
        <end position="584"/>
    </location>
</feature>
<feature type="region of interest" description="Disordered" evidence="1">
    <location>
        <begin position="1381"/>
        <end position="1421"/>
    </location>
</feature>
<feature type="compositionally biased region" description="Low complexity" evidence="1">
    <location>
        <begin position="1023"/>
        <end position="1035"/>
    </location>
</feature>
<feature type="region of interest" description="Disordered" evidence="1">
    <location>
        <begin position="1615"/>
        <end position="1679"/>
    </location>
</feature>
<feature type="compositionally biased region" description="Polar residues" evidence="1">
    <location>
        <begin position="1337"/>
        <end position="1365"/>
    </location>
</feature>
<proteinExistence type="predicted"/>
<dbReference type="HOGENOM" id="CLU_238654_0_0_1"/>